<dbReference type="AlphaFoldDB" id="A0A1B0BAN3"/>
<accession>A0A1B0BAN3</accession>
<dbReference type="GO" id="GO:0005664">
    <property type="term" value="C:nuclear origin of replication recognition complex"/>
    <property type="evidence" value="ECO:0007669"/>
    <property type="project" value="InterPro"/>
</dbReference>
<dbReference type="VEuPathDB" id="VectorBase:GPPI024080"/>
<dbReference type="EMBL" id="JXJN01011083">
    <property type="status" value="NOT_ANNOTATED_CDS"/>
    <property type="molecule type" value="Genomic_DNA"/>
</dbReference>
<reference evidence="14" key="1">
    <citation type="submission" date="2015-01" db="EMBL/GenBank/DDBJ databases">
        <authorList>
            <person name="Aksoy S."/>
            <person name="Warren W."/>
            <person name="Wilson R.K."/>
        </authorList>
    </citation>
    <scope>NUCLEOTIDE SEQUENCE [LARGE SCALE GENOMIC DNA]</scope>
    <source>
        <strain evidence="14">IAEA</strain>
    </source>
</reference>
<proteinExistence type="inferred from homology"/>
<dbReference type="PANTHER" id="PTHR12748:SF0">
    <property type="entry name" value="ORIGIN RECOGNITION COMPLEX SUBUNIT 3"/>
    <property type="match status" value="1"/>
</dbReference>
<comment type="subcellular location">
    <subcellularLocation>
        <location evidence="1">Nucleus</location>
    </subcellularLocation>
</comment>
<protein>
    <recommendedName>
        <fullName evidence="3">Origin recognition complex subunit 3</fullName>
    </recommendedName>
</protein>
<feature type="domain" description="Origin recognition complex subunit 3 insertion" evidence="12">
    <location>
        <begin position="358"/>
        <end position="601"/>
    </location>
</feature>
<name>A0A1B0BAN3_9MUSC</name>
<evidence type="ECO:0000256" key="7">
    <source>
        <dbReference type="ARBA" id="ARBA00023242"/>
    </source>
</evidence>
<dbReference type="GO" id="GO:0003688">
    <property type="term" value="F:DNA replication origin binding"/>
    <property type="evidence" value="ECO:0007669"/>
    <property type="project" value="TreeGrafter"/>
</dbReference>
<dbReference type="STRING" id="67801.A0A1B0BAN3"/>
<evidence type="ECO:0000256" key="9">
    <source>
        <dbReference type="ARBA" id="ARBA00045241"/>
    </source>
</evidence>
<dbReference type="InterPro" id="IPR045663">
    <property type="entry name" value="ORC3_ins"/>
</dbReference>
<evidence type="ECO:0000259" key="11">
    <source>
        <dbReference type="Pfam" id="PF18137"/>
    </source>
</evidence>
<comment type="subunit">
    <text evidence="8">Component of ORC, a complex composed of at least 6 subunits: ORC1, ORC2, ORC3, ORC4, ORC5 and ORC6. ORC is regulated in a cell-cycle dependent manner. It is sequentially assembled at the exit from anaphase of mitosis and disassembled as cells enter S phase.</text>
</comment>
<dbReference type="Pfam" id="PF18137">
    <property type="entry name" value="WHD_ORC"/>
    <property type="match status" value="1"/>
</dbReference>
<dbReference type="Pfam" id="PF19675">
    <property type="entry name" value="ORC3_ins"/>
    <property type="match status" value="1"/>
</dbReference>
<keyword evidence="14" id="KW-1185">Reference proteome</keyword>
<evidence type="ECO:0000256" key="1">
    <source>
        <dbReference type="ARBA" id="ARBA00004123"/>
    </source>
</evidence>
<evidence type="ECO:0000256" key="6">
    <source>
        <dbReference type="ARBA" id="ARBA00023125"/>
    </source>
</evidence>
<evidence type="ECO:0000256" key="5">
    <source>
        <dbReference type="ARBA" id="ARBA00022705"/>
    </source>
</evidence>
<dbReference type="InterPro" id="IPR040855">
    <property type="entry name" value="ORC_WH_C"/>
</dbReference>
<keyword evidence="5" id="KW-0235">DNA replication</keyword>
<dbReference type="InterPro" id="IPR020795">
    <property type="entry name" value="ORC3"/>
</dbReference>
<dbReference type="GO" id="GO:0005656">
    <property type="term" value="C:nuclear pre-replicative complex"/>
    <property type="evidence" value="ECO:0007669"/>
    <property type="project" value="TreeGrafter"/>
</dbReference>
<evidence type="ECO:0000259" key="12">
    <source>
        <dbReference type="Pfam" id="PF19675"/>
    </source>
</evidence>
<evidence type="ECO:0000256" key="2">
    <source>
        <dbReference type="ARBA" id="ARBA00010977"/>
    </source>
</evidence>
<sequence>MDPTISISKGCFVFKNGATKADAKHRSRNHKTSGKSSNFYSKELAKQPFYRVYSDTWQKLQSNILQMQAMSNVRIIEDLLNYVIKETQGKRRKYTNEILPTAALLTGINQSDHLQQFNTLSKRLKKKISVDVCVLQSRDCSSIKTAIEAMVYNFLESEHNKQENSNGKRLRRSQCTIRQLKKWYHANWSSSNDTNDLEESNVDEVKKNHIKAFENHTLLVILPDFECFPPAVLQDLILILSSHCVELSIFLVLGIATSINAIHGTLPYHVTSKMKLRVFETQTAPVILNEILEKVILSTEYGFHLSGKVFKFLTNIFLYYDFSINGFIQAFKYCLLEHYFQGNAYSLCTNYSASLSHVKQLNHEDLECVRKQLSFRAYVEGLPPESIIAVLTDDEHLRKQLPALLKDCHLYFIIRRVFLEFLTVLVEDLPNCPLGKYRRELYAFSLSRNLSSQSEFKESWQLLQFLSREELISKITKALSITRNFLENSAQIHMKLFQYYAPVIQEKLDGVQRLLNSISEAKMFACNIVPEQKSPKNLKQFTSREELKSELLKMSKEEKPVSEYTKLVQELLSYIEVQIIDEHLGLLERAPALHELFIFSDINSVRRNIIGAPRASLHMALNNPHIYLQCNCCSLQENAQLLPTLPDISIAYKLHLECGHLINLYDWLQAFRSVVDFNEDDQEEIDTQIQARFTRSVAELQYLGYIKMSKRKTDHATRLTW</sequence>
<evidence type="ECO:0000256" key="4">
    <source>
        <dbReference type="ARBA" id="ARBA00022553"/>
    </source>
</evidence>
<evidence type="ECO:0000256" key="3">
    <source>
        <dbReference type="ARBA" id="ARBA00019085"/>
    </source>
</evidence>
<comment type="similarity">
    <text evidence="2">Belongs to the ORC3 family.</text>
</comment>
<keyword evidence="4" id="KW-0597">Phosphoprotein</keyword>
<organism evidence="13 14">
    <name type="scientific">Glossina palpalis gambiensis</name>
    <dbReference type="NCBI Taxonomy" id="67801"/>
    <lineage>
        <taxon>Eukaryota</taxon>
        <taxon>Metazoa</taxon>
        <taxon>Ecdysozoa</taxon>
        <taxon>Arthropoda</taxon>
        <taxon>Hexapoda</taxon>
        <taxon>Insecta</taxon>
        <taxon>Pterygota</taxon>
        <taxon>Neoptera</taxon>
        <taxon>Endopterygota</taxon>
        <taxon>Diptera</taxon>
        <taxon>Brachycera</taxon>
        <taxon>Muscomorpha</taxon>
        <taxon>Hippoboscoidea</taxon>
        <taxon>Glossinidae</taxon>
        <taxon>Glossina</taxon>
    </lineage>
</organism>
<dbReference type="Pfam" id="PF07034">
    <property type="entry name" value="ORC3_N"/>
    <property type="match status" value="1"/>
</dbReference>
<comment type="function">
    <text evidence="9">Component of the origin recognition complex (ORC) that binds origins of replication. DNA-binding is ATP-dependent. The specific DNA sequences that define origins of replication have not been identified yet. ORC is required to assemble the pre-replication complex necessary to initiate DNA replication. Binds histone H3 and H4 trimethylation marks H3K9me3, H3K27me3 and H4K20me3.</text>
</comment>
<dbReference type="GO" id="GO:0031261">
    <property type="term" value="C:DNA replication preinitiation complex"/>
    <property type="evidence" value="ECO:0007669"/>
    <property type="project" value="TreeGrafter"/>
</dbReference>
<dbReference type="Proteomes" id="UP000092460">
    <property type="component" value="Unassembled WGS sequence"/>
</dbReference>
<evidence type="ECO:0000313" key="13">
    <source>
        <dbReference type="EnsemblMetazoa" id="GPPI024080-PA"/>
    </source>
</evidence>
<dbReference type="GO" id="GO:0006270">
    <property type="term" value="P:DNA replication initiation"/>
    <property type="evidence" value="ECO:0007669"/>
    <property type="project" value="TreeGrafter"/>
</dbReference>
<keyword evidence="7" id="KW-0539">Nucleus</keyword>
<evidence type="ECO:0000259" key="10">
    <source>
        <dbReference type="Pfam" id="PF07034"/>
    </source>
</evidence>
<dbReference type="CDD" id="cd20704">
    <property type="entry name" value="Orc3"/>
    <property type="match status" value="2"/>
</dbReference>
<evidence type="ECO:0000256" key="8">
    <source>
        <dbReference type="ARBA" id="ARBA00026084"/>
    </source>
</evidence>
<dbReference type="PANTHER" id="PTHR12748">
    <property type="entry name" value="ORIGIN RECOGNITION COMPLEX SUBUNIT 3"/>
    <property type="match status" value="1"/>
</dbReference>
<reference evidence="13" key="2">
    <citation type="submission" date="2020-05" db="UniProtKB">
        <authorList>
            <consortium name="EnsemblMetazoa"/>
        </authorList>
    </citation>
    <scope>IDENTIFICATION</scope>
    <source>
        <strain evidence="13">IAEA</strain>
    </source>
</reference>
<dbReference type="EnsemblMetazoa" id="GPPI024080-RA">
    <property type="protein sequence ID" value="GPPI024080-PA"/>
    <property type="gene ID" value="GPPI024080"/>
</dbReference>
<evidence type="ECO:0000313" key="14">
    <source>
        <dbReference type="Proteomes" id="UP000092460"/>
    </source>
</evidence>
<feature type="domain" description="Origin recognition complex subunit 3 winged helix C-terminal" evidence="11">
    <location>
        <begin position="614"/>
        <end position="721"/>
    </location>
</feature>
<keyword evidence="6" id="KW-0238">DNA-binding</keyword>
<feature type="domain" description="Origin recognition complex subunit 3 N-terminal" evidence="10">
    <location>
        <begin position="3"/>
        <end position="346"/>
    </location>
</feature>
<dbReference type="InterPro" id="IPR045667">
    <property type="entry name" value="ORC3_N"/>
</dbReference>